<reference evidence="9 10" key="1">
    <citation type="submission" date="2016-09" db="EMBL/GenBank/DDBJ databases">
        <authorList>
            <person name="Capua I."/>
            <person name="De Benedictis P."/>
            <person name="Joannis T."/>
            <person name="Lombin L.H."/>
            <person name="Cattoli G."/>
        </authorList>
    </citation>
    <scope>NUCLEOTIDE SEQUENCE [LARGE SCALE GENOMIC DNA]</scope>
    <source>
        <strain evidence="9 10">IMI 309357</strain>
    </source>
</reference>
<evidence type="ECO:0000256" key="8">
    <source>
        <dbReference type="RuleBase" id="RU000461"/>
    </source>
</evidence>
<dbReference type="PANTHER" id="PTHR46206">
    <property type="entry name" value="CYTOCHROME P450"/>
    <property type="match status" value="1"/>
</dbReference>
<sequence>MQLLTRHLAAKDVSLPKQDITIRRGQTISVDGYGSIDLKLYKHRRNPAAQLVTPSPDHLGFGHGLHMCPGRSFASNKVKLALCHLLWNYDWKLVPGNVVGLVIVGTSANVNPTAVMMIKRREEEFKVDYLGFGELDS</sequence>
<evidence type="ECO:0000256" key="3">
    <source>
        <dbReference type="ARBA" id="ARBA00022617"/>
    </source>
</evidence>
<comment type="cofactor">
    <cofactor evidence="1">
        <name>heme</name>
        <dbReference type="ChEBI" id="CHEBI:30413"/>
    </cofactor>
</comment>
<keyword evidence="3 8" id="KW-0349">Heme</keyword>
<evidence type="ECO:0000256" key="4">
    <source>
        <dbReference type="ARBA" id="ARBA00022723"/>
    </source>
</evidence>
<organism evidence="9 10">
    <name type="scientific">Colletotrichum orchidophilum</name>
    <dbReference type="NCBI Taxonomy" id="1209926"/>
    <lineage>
        <taxon>Eukaryota</taxon>
        <taxon>Fungi</taxon>
        <taxon>Dikarya</taxon>
        <taxon>Ascomycota</taxon>
        <taxon>Pezizomycotina</taxon>
        <taxon>Sordariomycetes</taxon>
        <taxon>Hypocreomycetidae</taxon>
        <taxon>Glomerellales</taxon>
        <taxon>Glomerellaceae</taxon>
        <taxon>Colletotrichum</taxon>
    </lineage>
</organism>
<keyword evidence="10" id="KW-1185">Reference proteome</keyword>
<dbReference type="InterPro" id="IPR036396">
    <property type="entry name" value="Cyt_P450_sf"/>
</dbReference>
<evidence type="ECO:0000313" key="9">
    <source>
        <dbReference type="EMBL" id="OHE96312.1"/>
    </source>
</evidence>
<evidence type="ECO:0000256" key="2">
    <source>
        <dbReference type="ARBA" id="ARBA00010617"/>
    </source>
</evidence>
<dbReference type="InterPro" id="IPR001128">
    <property type="entry name" value="Cyt_P450"/>
</dbReference>
<dbReference type="GO" id="GO:0005506">
    <property type="term" value="F:iron ion binding"/>
    <property type="evidence" value="ECO:0007669"/>
    <property type="project" value="InterPro"/>
</dbReference>
<dbReference type="PROSITE" id="PS00086">
    <property type="entry name" value="CYTOCHROME_P450"/>
    <property type="match status" value="1"/>
</dbReference>
<comment type="caution">
    <text evidence="9">The sequence shown here is derived from an EMBL/GenBank/DDBJ whole genome shotgun (WGS) entry which is preliminary data.</text>
</comment>
<protein>
    <submittedName>
        <fullName evidence="9">Ent-kaurene oxidase</fullName>
    </submittedName>
</protein>
<dbReference type="Pfam" id="PF00067">
    <property type="entry name" value="p450"/>
    <property type="match status" value="1"/>
</dbReference>
<dbReference type="STRING" id="1209926.A0A1G4B4W1"/>
<dbReference type="EMBL" id="MJBS01000071">
    <property type="protein sequence ID" value="OHE96312.1"/>
    <property type="molecule type" value="Genomic_DNA"/>
</dbReference>
<dbReference type="RefSeq" id="XP_022473472.1">
    <property type="nucleotide sequence ID" value="XM_022620015.1"/>
</dbReference>
<dbReference type="GO" id="GO:0004497">
    <property type="term" value="F:monooxygenase activity"/>
    <property type="evidence" value="ECO:0007669"/>
    <property type="project" value="UniProtKB-KW"/>
</dbReference>
<keyword evidence="6 8" id="KW-0408">Iron</keyword>
<evidence type="ECO:0000256" key="6">
    <source>
        <dbReference type="ARBA" id="ARBA00023004"/>
    </source>
</evidence>
<keyword evidence="4 8" id="KW-0479">Metal-binding</keyword>
<dbReference type="GO" id="GO:0020037">
    <property type="term" value="F:heme binding"/>
    <property type="evidence" value="ECO:0007669"/>
    <property type="project" value="InterPro"/>
</dbReference>
<dbReference type="GeneID" id="34561525"/>
<keyword evidence="5 8" id="KW-0560">Oxidoreductase</keyword>
<keyword evidence="7 8" id="KW-0503">Monooxygenase</keyword>
<evidence type="ECO:0000256" key="5">
    <source>
        <dbReference type="ARBA" id="ARBA00023002"/>
    </source>
</evidence>
<comment type="similarity">
    <text evidence="2 8">Belongs to the cytochrome P450 family.</text>
</comment>
<proteinExistence type="inferred from homology"/>
<gene>
    <name evidence="9" type="ORF">CORC01_08384</name>
</gene>
<dbReference type="GO" id="GO:0016705">
    <property type="term" value="F:oxidoreductase activity, acting on paired donors, with incorporation or reduction of molecular oxygen"/>
    <property type="evidence" value="ECO:0007669"/>
    <property type="project" value="InterPro"/>
</dbReference>
<accession>A0A1G4B4W1</accession>
<evidence type="ECO:0000256" key="7">
    <source>
        <dbReference type="ARBA" id="ARBA00023033"/>
    </source>
</evidence>
<dbReference type="Gene3D" id="1.10.630.10">
    <property type="entry name" value="Cytochrome P450"/>
    <property type="match status" value="1"/>
</dbReference>
<dbReference type="InterPro" id="IPR017972">
    <property type="entry name" value="Cyt_P450_CS"/>
</dbReference>
<evidence type="ECO:0000313" key="10">
    <source>
        <dbReference type="Proteomes" id="UP000176998"/>
    </source>
</evidence>
<evidence type="ECO:0000256" key="1">
    <source>
        <dbReference type="ARBA" id="ARBA00001971"/>
    </source>
</evidence>
<dbReference type="SUPFAM" id="SSF48264">
    <property type="entry name" value="Cytochrome P450"/>
    <property type="match status" value="1"/>
</dbReference>
<dbReference type="PANTHER" id="PTHR46206:SF2">
    <property type="entry name" value="CYTOCHROME P450 MONOOXYGENASE AUSG-RELATED"/>
    <property type="match status" value="1"/>
</dbReference>
<dbReference type="AlphaFoldDB" id="A0A1G4B4W1"/>
<dbReference type="Proteomes" id="UP000176998">
    <property type="component" value="Unassembled WGS sequence"/>
</dbReference>
<name>A0A1G4B4W1_9PEZI</name>
<dbReference type="OrthoDB" id="4834362at2759"/>